<dbReference type="Proteomes" id="UP001652641">
    <property type="component" value="Chromosome 3"/>
</dbReference>
<dbReference type="RefSeq" id="XP_072609501.1">
    <property type="nucleotide sequence ID" value="XM_072753400.1"/>
</dbReference>
<feature type="transmembrane region" description="Helical" evidence="6">
    <location>
        <begin position="175"/>
        <end position="196"/>
    </location>
</feature>
<keyword evidence="2 6" id="KW-0812">Transmembrane</keyword>
<reference evidence="9" key="1">
    <citation type="submission" date="2025-08" db="UniProtKB">
        <authorList>
            <consortium name="RefSeq"/>
        </authorList>
    </citation>
    <scope>IDENTIFICATION</scope>
    <source>
        <tissue evidence="9">Cell line</tissue>
    </source>
</reference>
<dbReference type="PROSITE" id="PS51469">
    <property type="entry name" value="SUN"/>
    <property type="match status" value="1"/>
</dbReference>
<evidence type="ECO:0000313" key="9">
    <source>
        <dbReference type="RefSeq" id="XP_072609501.1"/>
    </source>
</evidence>
<evidence type="ECO:0000256" key="5">
    <source>
        <dbReference type="SAM" id="Coils"/>
    </source>
</evidence>
<dbReference type="InterPro" id="IPR040994">
    <property type="entry name" value="Sun_CC2"/>
</dbReference>
<evidence type="ECO:0000256" key="1">
    <source>
        <dbReference type="ARBA" id="ARBA00004540"/>
    </source>
</evidence>
<dbReference type="Gene3D" id="2.60.120.260">
    <property type="entry name" value="Galactose-binding domain-like"/>
    <property type="match status" value="1"/>
</dbReference>
<evidence type="ECO:0000259" key="7">
    <source>
        <dbReference type="PROSITE" id="PS51469"/>
    </source>
</evidence>
<dbReference type="InterPro" id="IPR032680">
    <property type="entry name" value="SUN1_N"/>
</dbReference>
<proteinExistence type="predicted"/>
<dbReference type="CDD" id="cd21439">
    <property type="entry name" value="SUN1_cc1"/>
    <property type="match status" value="1"/>
</dbReference>
<keyword evidence="4 6" id="KW-0472">Membrane</keyword>
<evidence type="ECO:0000256" key="2">
    <source>
        <dbReference type="ARBA" id="ARBA00022692"/>
    </source>
</evidence>
<feature type="domain" description="SUN" evidence="7">
    <location>
        <begin position="547"/>
        <end position="708"/>
    </location>
</feature>
<sequence length="709" mass="78796">MSRRSLRLVTTACATEDGQARDTHSCASSTASLKDRAARTVKQRRSASKPAFSINHTSRKVISCGVGQSGTSTLSSAACLRPPVLDESLIREQTKVDHFWGLDDDGDLKGGNKAATQGNGDLAAEAARSNGYTCSDCLLLSERKDTLTAHSATHGPSPRLYSRDQGQKRKAASGIFWWLGIGWYQFVTLISWLNVFLLTRCLRNICKFLILLIPLLLLLGGGLSLWGQGDFLSGLPVFNWTHIYGTQRVDSPESMFTPDASQLSQDGEAFHQHRMSEVERQMTSLSGQCHSHEEKLRELATVLQTLQARVDQMDGDGEATLSLVQRVVGQHLKEISADELSGSQTDTVTFRQEHELRLSNLEDILGKLTQTSEAIQKELEQTKLRTASGAEEEQRLLSVVKHLEEELGHLKSELSSWQHLKTSCEEVDTIRGKVDAQVRETVKLMFSDGEQGGSLKWLLQTVSSQFVSRDDLQVLLRDLELQILKNITHYISVTKQVPDSETVVSAANEAGISGITEAQARVIVNNALKLYSQDKTGMVDFALESGGGSILSTRCSETYETKTALISLFGIPLWYFSQSPRVVIQPDIHPGNCWAFRGSQGYLVVRLSMKIRPTAFTLEHIPKTLSPTGNITSAPKDFAVYGLEDEYQEEGQLLGQFTYDQEGESLQMFHVPKRPEGAFQIVELRIFSNWGHPEYTCLYRFRVHGEPIK</sequence>
<organism evidence="8 9">
    <name type="scientific">Vulpes vulpes</name>
    <name type="common">Red fox</name>
    <dbReference type="NCBI Taxonomy" id="9627"/>
    <lineage>
        <taxon>Eukaryota</taxon>
        <taxon>Metazoa</taxon>
        <taxon>Chordata</taxon>
        <taxon>Craniata</taxon>
        <taxon>Vertebrata</taxon>
        <taxon>Euteleostomi</taxon>
        <taxon>Mammalia</taxon>
        <taxon>Eutheria</taxon>
        <taxon>Laurasiatheria</taxon>
        <taxon>Carnivora</taxon>
        <taxon>Caniformia</taxon>
        <taxon>Canidae</taxon>
        <taxon>Vulpes</taxon>
    </lineage>
</organism>
<evidence type="ECO:0000313" key="8">
    <source>
        <dbReference type="Proteomes" id="UP001652641"/>
    </source>
</evidence>
<dbReference type="Pfam" id="PF07738">
    <property type="entry name" value="Sad1_UNC"/>
    <property type="match status" value="1"/>
</dbReference>
<evidence type="ECO:0000256" key="4">
    <source>
        <dbReference type="ARBA" id="ARBA00023136"/>
    </source>
</evidence>
<dbReference type="InterPro" id="IPR012919">
    <property type="entry name" value="SUN_dom"/>
</dbReference>
<gene>
    <name evidence="9" type="primary">SUN1</name>
</gene>
<dbReference type="Pfam" id="PF09387">
    <property type="entry name" value="MRP"/>
    <property type="match status" value="1"/>
</dbReference>
<evidence type="ECO:0000256" key="3">
    <source>
        <dbReference type="ARBA" id="ARBA00022989"/>
    </source>
</evidence>
<accession>A0ABM5A3Y2</accession>
<dbReference type="GeneID" id="112929284"/>
<keyword evidence="8" id="KW-1185">Reference proteome</keyword>
<evidence type="ECO:0000256" key="6">
    <source>
        <dbReference type="SAM" id="Phobius"/>
    </source>
</evidence>
<keyword evidence="3 6" id="KW-1133">Transmembrane helix</keyword>
<dbReference type="Pfam" id="PF18580">
    <property type="entry name" value="HTH_SUN2"/>
    <property type="match status" value="1"/>
</dbReference>
<feature type="transmembrane region" description="Helical" evidence="6">
    <location>
        <begin position="208"/>
        <end position="227"/>
    </location>
</feature>
<comment type="subcellular location">
    <subcellularLocation>
        <location evidence="1">Nucleus inner membrane</location>
    </subcellularLocation>
</comment>
<dbReference type="PANTHER" id="PTHR12911">
    <property type="entry name" value="SAD1/UNC-84-LIKE PROTEIN-RELATED"/>
    <property type="match status" value="1"/>
</dbReference>
<feature type="coiled-coil region" evidence="5">
    <location>
        <begin position="275"/>
        <end position="309"/>
    </location>
</feature>
<feature type="coiled-coil region" evidence="5">
    <location>
        <begin position="351"/>
        <end position="420"/>
    </location>
</feature>
<keyword evidence="5" id="KW-0175">Coiled coil</keyword>
<dbReference type="InterPro" id="IPR045119">
    <property type="entry name" value="SUN1-5"/>
</dbReference>
<name>A0ABM5A3Y2_VULVU</name>
<dbReference type="PANTHER" id="PTHR12911:SF23">
    <property type="entry name" value="SUN DOMAIN-CONTAINING PROTEIN 1"/>
    <property type="match status" value="1"/>
</dbReference>
<protein>
    <submittedName>
        <fullName evidence="9">SUN domain-containing protein 1 isoform X44</fullName>
    </submittedName>
</protein>